<reference evidence="8" key="3">
    <citation type="submission" date="2024-02" db="EMBL/GenBank/DDBJ databases">
        <title>Comparative genomics of Cryptococcus and Kwoniella reveals pathogenesis evolution and contrasting modes of karyotype evolution via chromosome fusion or intercentromeric recombination.</title>
        <authorList>
            <person name="Coelho M.A."/>
            <person name="David-Palma M."/>
            <person name="Shea T."/>
            <person name="Bowers K."/>
            <person name="McGinley-Smith S."/>
            <person name="Mohammad A.W."/>
            <person name="Gnirke A."/>
            <person name="Yurkov A.M."/>
            <person name="Nowrousian M."/>
            <person name="Sun S."/>
            <person name="Cuomo C.A."/>
            <person name="Heitman J."/>
        </authorList>
    </citation>
    <scope>NUCLEOTIDE SEQUENCE</scope>
    <source>
        <strain evidence="8">CBS 10117</strain>
    </source>
</reference>
<accession>A0A1A6A534</accession>
<comment type="subcellular location">
    <subcellularLocation>
        <location evidence="1">Membrane</location>
        <topology evidence="1">Multi-pass membrane protein</topology>
    </subcellularLocation>
</comment>
<dbReference type="InterPro" id="IPR010291">
    <property type="entry name" value="Ion_channel_UNC-93"/>
</dbReference>
<feature type="region of interest" description="Disordered" evidence="5">
    <location>
        <begin position="1"/>
        <end position="23"/>
    </location>
</feature>
<dbReference type="Proteomes" id="UP000078595">
    <property type="component" value="Chromosome 5"/>
</dbReference>
<evidence type="ECO:0000256" key="2">
    <source>
        <dbReference type="ARBA" id="ARBA00022692"/>
    </source>
</evidence>
<evidence type="ECO:0000256" key="1">
    <source>
        <dbReference type="ARBA" id="ARBA00004141"/>
    </source>
</evidence>
<feature type="transmembrane region" description="Helical" evidence="6">
    <location>
        <begin position="93"/>
        <end position="113"/>
    </location>
</feature>
<dbReference type="OrthoDB" id="196103at2759"/>
<evidence type="ECO:0000313" key="7">
    <source>
        <dbReference type="EMBL" id="OBR85179.1"/>
    </source>
</evidence>
<feature type="transmembrane region" description="Helical" evidence="6">
    <location>
        <begin position="60"/>
        <end position="81"/>
    </location>
</feature>
<protein>
    <submittedName>
        <fullName evidence="7">Membrane protein</fullName>
    </submittedName>
</protein>
<feature type="transmembrane region" description="Helical" evidence="6">
    <location>
        <begin position="146"/>
        <end position="165"/>
    </location>
</feature>
<dbReference type="EMBL" id="KI894031">
    <property type="protein sequence ID" value="OBR85179.1"/>
    <property type="molecule type" value="Genomic_DNA"/>
</dbReference>
<gene>
    <name evidence="7" type="ORF">I303_04511</name>
    <name evidence="8" type="ORF">I303_104511</name>
</gene>
<feature type="transmembrane region" description="Helical" evidence="6">
    <location>
        <begin position="219"/>
        <end position="236"/>
    </location>
</feature>
<sequence>MAELDAPPPNAKVIRSDHSPRTPSSLVLGEGNAADEFDVVAYQKETPKWRRIHQHSLTQMLLMSVQAFCGPAMGDAIAGLGGGGLATPQTSNIATAISYSCLATTCLFGPILVNRLETKWALVYGAMSFPIRGASYYCNSKFGNQWFLVLGAFITGTGSGFWYVAESGTIMSIAPSGARGKYLALWIVARNTGQLIGGAINLSKNHVAGQKGGVTPDTYIAFLVIESLAFPFAWLISPLHNVVRSDGTKVRVAERVSAKEEFSIIKKTWTSKLILLTATWALWSFFYSGTWSTYLATYFSVRARALSSLISPFFCIVGCFGLEFILDLKGVNQRRRAQLGLITVLVLNTGVYIWTLIMQTKFNKEDPGKIDWADHLYPSAFLPYFFVQTTGPLSQSYMYWLLSSFAQAAQTNVRNGAAFRCIEAVGQAISYGMNTKIKTSPLIGFCVTFALMGLTIVPTTVLVNSTPDQIPADVLDQEEKAKELEQKNDLKKSPVIEEASVVVSRL</sequence>
<dbReference type="SUPFAM" id="SSF103473">
    <property type="entry name" value="MFS general substrate transporter"/>
    <property type="match status" value="1"/>
</dbReference>
<keyword evidence="3 6" id="KW-1133">Transmembrane helix</keyword>
<name>A0A1A6A534_9TREE</name>
<evidence type="ECO:0000256" key="5">
    <source>
        <dbReference type="SAM" id="MobiDB-lite"/>
    </source>
</evidence>
<reference evidence="7" key="1">
    <citation type="submission" date="2013-07" db="EMBL/GenBank/DDBJ databases">
        <title>The Genome Sequence of Cryptococcus dejecticola CBS10117.</title>
        <authorList>
            <consortium name="The Broad Institute Genome Sequencing Platform"/>
            <person name="Cuomo C."/>
            <person name="Litvintseva A."/>
            <person name="Chen Y."/>
            <person name="Heitman J."/>
            <person name="Sun S."/>
            <person name="Springer D."/>
            <person name="Dromer F."/>
            <person name="Young S.K."/>
            <person name="Zeng Q."/>
            <person name="Gargeya S."/>
            <person name="Fitzgerald M."/>
            <person name="Abouelleil A."/>
            <person name="Alvarado L."/>
            <person name="Berlin A.M."/>
            <person name="Chapman S.B."/>
            <person name="Dewar J."/>
            <person name="Goldberg J."/>
            <person name="Griggs A."/>
            <person name="Gujja S."/>
            <person name="Hansen M."/>
            <person name="Howarth C."/>
            <person name="Imamovic A."/>
            <person name="Larimer J."/>
            <person name="McCowan C."/>
            <person name="Murphy C."/>
            <person name="Pearson M."/>
            <person name="Priest M."/>
            <person name="Roberts A."/>
            <person name="Saif S."/>
            <person name="Shea T."/>
            <person name="Sykes S."/>
            <person name="Wortman J."/>
            <person name="Nusbaum C."/>
            <person name="Birren B."/>
        </authorList>
    </citation>
    <scope>NUCLEOTIDE SEQUENCE [LARGE SCALE GENOMIC DNA]</scope>
    <source>
        <strain evidence="7">CBS 10117</strain>
    </source>
</reference>
<keyword evidence="9" id="KW-1185">Reference proteome</keyword>
<organism evidence="7">
    <name type="scientific">Kwoniella dejecticola CBS 10117</name>
    <dbReference type="NCBI Taxonomy" id="1296121"/>
    <lineage>
        <taxon>Eukaryota</taxon>
        <taxon>Fungi</taxon>
        <taxon>Dikarya</taxon>
        <taxon>Basidiomycota</taxon>
        <taxon>Agaricomycotina</taxon>
        <taxon>Tremellomycetes</taxon>
        <taxon>Tremellales</taxon>
        <taxon>Cryptococcaceae</taxon>
        <taxon>Kwoniella</taxon>
    </lineage>
</organism>
<dbReference type="EMBL" id="CP144534">
    <property type="protein sequence ID" value="WWC61925.1"/>
    <property type="molecule type" value="Genomic_DNA"/>
</dbReference>
<keyword evidence="2 6" id="KW-0812">Transmembrane</keyword>
<dbReference type="InterPro" id="IPR036259">
    <property type="entry name" value="MFS_trans_sf"/>
</dbReference>
<dbReference type="AlphaFoldDB" id="A0A1A6A534"/>
<evidence type="ECO:0000313" key="8">
    <source>
        <dbReference type="EMBL" id="WWC61925.1"/>
    </source>
</evidence>
<dbReference type="GO" id="GO:0016020">
    <property type="term" value="C:membrane"/>
    <property type="evidence" value="ECO:0007669"/>
    <property type="project" value="UniProtKB-SubCell"/>
</dbReference>
<dbReference type="VEuPathDB" id="FungiDB:I303_04511"/>
<dbReference type="Gene3D" id="1.20.1250.20">
    <property type="entry name" value="MFS general substrate transporter like domains"/>
    <property type="match status" value="1"/>
</dbReference>
<feature type="transmembrane region" description="Helical" evidence="6">
    <location>
        <begin position="306"/>
        <end position="326"/>
    </location>
</feature>
<reference evidence="8" key="2">
    <citation type="submission" date="2013-07" db="EMBL/GenBank/DDBJ databases">
        <authorList>
            <consortium name="The Broad Institute Genome Sequencing Platform"/>
            <person name="Cuomo C."/>
            <person name="Litvintseva A."/>
            <person name="Chen Y."/>
            <person name="Heitman J."/>
            <person name="Sun S."/>
            <person name="Springer D."/>
            <person name="Dromer F."/>
            <person name="Young S.K."/>
            <person name="Zeng Q."/>
            <person name="Gargeya S."/>
            <person name="Fitzgerald M."/>
            <person name="Abouelleil A."/>
            <person name="Alvarado L."/>
            <person name="Berlin A.M."/>
            <person name="Chapman S.B."/>
            <person name="Dewar J."/>
            <person name="Goldberg J."/>
            <person name="Griggs A."/>
            <person name="Gujja S."/>
            <person name="Hansen M."/>
            <person name="Howarth C."/>
            <person name="Imamovic A."/>
            <person name="Larimer J."/>
            <person name="McCowan C."/>
            <person name="Murphy C."/>
            <person name="Pearson M."/>
            <person name="Priest M."/>
            <person name="Roberts A."/>
            <person name="Saif S."/>
            <person name="Shea T."/>
            <person name="Sykes S."/>
            <person name="Wortman J."/>
            <person name="Nusbaum C."/>
            <person name="Birren B."/>
        </authorList>
    </citation>
    <scope>NUCLEOTIDE SEQUENCE</scope>
    <source>
        <strain evidence="8">CBS 10117</strain>
    </source>
</reference>
<feature type="transmembrane region" description="Helical" evidence="6">
    <location>
        <begin position="442"/>
        <end position="463"/>
    </location>
</feature>
<dbReference type="Pfam" id="PF05978">
    <property type="entry name" value="UNC-93"/>
    <property type="match status" value="1"/>
</dbReference>
<evidence type="ECO:0000256" key="4">
    <source>
        <dbReference type="ARBA" id="ARBA00023136"/>
    </source>
</evidence>
<dbReference type="RefSeq" id="XP_018263021.1">
    <property type="nucleotide sequence ID" value="XM_018407810.1"/>
</dbReference>
<dbReference type="PANTHER" id="PTHR23294">
    <property type="entry name" value="ET TRANSLATION PRODUCT-RELATED"/>
    <property type="match status" value="1"/>
</dbReference>
<evidence type="ECO:0000256" key="3">
    <source>
        <dbReference type="ARBA" id="ARBA00022989"/>
    </source>
</evidence>
<evidence type="ECO:0000313" key="9">
    <source>
        <dbReference type="Proteomes" id="UP000078595"/>
    </source>
</evidence>
<dbReference type="GeneID" id="28968210"/>
<feature type="transmembrane region" description="Helical" evidence="6">
    <location>
        <begin position="338"/>
        <end position="357"/>
    </location>
</feature>
<keyword evidence="4 6" id="KW-0472">Membrane</keyword>
<dbReference type="PANTHER" id="PTHR23294:SF4">
    <property type="entry name" value="EXPRESSED PROTEIN"/>
    <property type="match status" value="1"/>
</dbReference>
<evidence type="ECO:0000256" key="6">
    <source>
        <dbReference type="SAM" id="Phobius"/>
    </source>
</evidence>
<proteinExistence type="predicted"/>
<feature type="transmembrane region" description="Helical" evidence="6">
    <location>
        <begin position="273"/>
        <end position="294"/>
    </location>
</feature>
<dbReference type="KEGG" id="kdj:28968210"/>
<feature type="compositionally biased region" description="Pro residues" evidence="5">
    <location>
        <begin position="1"/>
        <end position="10"/>
    </location>
</feature>
<dbReference type="InterPro" id="IPR051617">
    <property type="entry name" value="UNC-93-like_regulator"/>
</dbReference>